<dbReference type="EMBL" id="AP022584">
    <property type="protein sequence ID" value="BBY12536.1"/>
    <property type="molecule type" value="Genomic_DNA"/>
</dbReference>
<proteinExistence type="predicted"/>
<dbReference type="Proteomes" id="UP000466831">
    <property type="component" value="Chromosome"/>
</dbReference>
<dbReference type="SUPFAM" id="SSF51735">
    <property type="entry name" value="NAD(P)-binding Rossmann-fold domains"/>
    <property type="match status" value="1"/>
</dbReference>
<organism evidence="2 3">
    <name type="scientific">Mycobacterium marseillense</name>
    <dbReference type="NCBI Taxonomy" id="701042"/>
    <lineage>
        <taxon>Bacteria</taxon>
        <taxon>Bacillati</taxon>
        <taxon>Actinomycetota</taxon>
        <taxon>Actinomycetes</taxon>
        <taxon>Mycobacteriales</taxon>
        <taxon>Mycobacteriaceae</taxon>
        <taxon>Mycobacterium</taxon>
        <taxon>Mycobacterium avium complex (MAC)</taxon>
    </lineage>
</organism>
<name>A0ABN5ZVF8_9MYCO</name>
<feature type="domain" description="2,4-diaminopentanoate dehydrogenase C-terminal" evidence="1">
    <location>
        <begin position="117"/>
        <end position="321"/>
    </location>
</feature>
<dbReference type="InterPro" id="IPR036291">
    <property type="entry name" value="NAD(P)-bd_dom_sf"/>
</dbReference>
<accession>A0ABN5ZVF8</accession>
<evidence type="ECO:0000313" key="2">
    <source>
        <dbReference type="EMBL" id="BBY12536.1"/>
    </source>
</evidence>
<evidence type="ECO:0000313" key="3">
    <source>
        <dbReference type="Proteomes" id="UP000466831"/>
    </source>
</evidence>
<reference evidence="2 3" key="1">
    <citation type="journal article" date="2019" name="Emerg. Microbes Infect.">
        <title>Comprehensive subspecies identification of 175 nontuberculous mycobacteria species based on 7547 genomic profiles.</title>
        <authorList>
            <person name="Matsumoto Y."/>
            <person name="Kinjo T."/>
            <person name="Motooka D."/>
            <person name="Nabeya D."/>
            <person name="Jung N."/>
            <person name="Uechi K."/>
            <person name="Horii T."/>
            <person name="Iida T."/>
            <person name="Fujita J."/>
            <person name="Nakamura S."/>
        </authorList>
    </citation>
    <scope>NUCLEOTIDE SEQUENCE [LARGE SCALE GENOMIC DNA]</scope>
    <source>
        <strain evidence="2 3">JCM 17324</strain>
    </source>
</reference>
<dbReference type="InterPro" id="IPR045760">
    <property type="entry name" value="DAP_DH_C"/>
</dbReference>
<dbReference type="Pfam" id="PF19328">
    <property type="entry name" value="DAP_DH_C"/>
    <property type="match status" value="1"/>
</dbReference>
<dbReference type="RefSeq" id="WP_083019372.1">
    <property type="nucleotide sequence ID" value="NZ_AP022584.1"/>
</dbReference>
<evidence type="ECO:0000259" key="1">
    <source>
        <dbReference type="Pfam" id="PF19328"/>
    </source>
</evidence>
<keyword evidence="3" id="KW-1185">Reference proteome</keyword>
<sequence length="330" mass="35437">MELVGLRVYSPGKEGLDAGELCGLPAVGVRATRDVDALLELETDCVVYTGADWSGRDEVAEEICRILRAGINVTGSSPLTMLLPSSAPDTAERFEAACKEGGSSFHITGISPGFMDDYLPTKLVTGCVSFDRIDTEEVFCILPFYEDLSLLNNIMGMGNRPDVEDTLRDTRLQFAEFGWKASPLLMAEAMNVEIDEVRTDWEYVVTDKLIDSGSVRIEPGCVAAIHVSLEAMVDGVTRIMAHHYARCDATLAPHWPQPPGNGGYRIKITGEPGLTAEVALDAGTGSPMGAANHFTGARIANTVPAVCAASPGIHTFSTLPYDVTGHATWR</sequence>
<protein>
    <recommendedName>
        <fullName evidence="1">2,4-diaminopentanoate dehydrogenase C-terminal domain-containing protein</fullName>
    </recommendedName>
</protein>
<gene>
    <name evidence="2" type="ORF">MMARJ_32760</name>
</gene>